<proteinExistence type="predicted"/>
<evidence type="ECO:0000313" key="3">
    <source>
        <dbReference type="Proteomes" id="UP000276506"/>
    </source>
</evidence>
<dbReference type="Proteomes" id="UP000276506">
    <property type="component" value="Unassembled WGS sequence"/>
</dbReference>
<dbReference type="EMBL" id="RHQL01000016">
    <property type="protein sequence ID" value="RRV06382.1"/>
    <property type="molecule type" value="Genomic_DNA"/>
</dbReference>
<dbReference type="AlphaFoldDB" id="A0A427DSD5"/>
<evidence type="ECO:0000256" key="1">
    <source>
        <dbReference type="SAM" id="MobiDB-lite"/>
    </source>
</evidence>
<organism evidence="2 3">
    <name type="scientific">Stutzerimonas xanthomarina</name>
    <dbReference type="NCBI Taxonomy" id="271420"/>
    <lineage>
        <taxon>Bacteria</taxon>
        <taxon>Pseudomonadati</taxon>
        <taxon>Pseudomonadota</taxon>
        <taxon>Gammaproteobacteria</taxon>
        <taxon>Pseudomonadales</taxon>
        <taxon>Pseudomonadaceae</taxon>
        <taxon>Stutzerimonas</taxon>
    </lineage>
</organism>
<reference evidence="2 3" key="1">
    <citation type="submission" date="2018-10" db="EMBL/GenBank/DDBJ databases">
        <title>Transmission dynamics of multidrug resistant bacteria on intensive care unit surfaces.</title>
        <authorList>
            <person name="D'Souza A.W."/>
            <person name="Potter R.F."/>
            <person name="Wallace M."/>
            <person name="Shupe A."/>
            <person name="Patel S."/>
            <person name="Sun S."/>
            <person name="Gul D."/>
            <person name="Kwon J.H."/>
            <person name="Andleeb S."/>
            <person name="Burnham C.-A.D."/>
            <person name="Dantas G."/>
        </authorList>
    </citation>
    <scope>NUCLEOTIDE SEQUENCE [LARGE SCALE GENOMIC DNA]</scope>
    <source>
        <strain evidence="2 3">PX_177</strain>
    </source>
</reference>
<accession>A0A427DSD5</accession>
<feature type="region of interest" description="Disordered" evidence="1">
    <location>
        <begin position="14"/>
        <end position="36"/>
    </location>
</feature>
<protein>
    <submittedName>
        <fullName evidence="2">Uncharacterized protein</fullName>
    </submittedName>
</protein>
<dbReference type="RefSeq" id="WP_100218732.1">
    <property type="nucleotide sequence ID" value="NZ_RHQL01000016.1"/>
</dbReference>
<sequence>MEMKFRTTSGAIVNANPLADSPGPVSLPDPGAERGVGQVEPAHLLRKQIERVIREYGADPTEAALAVCVVLDGKLGLAEDGYFDDDETVLNAILAKDQADD</sequence>
<name>A0A427DSD5_9GAMM</name>
<gene>
    <name evidence="2" type="ORF">EGJ28_19860</name>
</gene>
<comment type="caution">
    <text evidence="2">The sequence shown here is derived from an EMBL/GenBank/DDBJ whole genome shotgun (WGS) entry which is preliminary data.</text>
</comment>
<evidence type="ECO:0000313" key="2">
    <source>
        <dbReference type="EMBL" id="RRV06382.1"/>
    </source>
</evidence>